<gene>
    <name evidence="2" type="ORF">V2J18_20370</name>
</gene>
<evidence type="ECO:0000313" key="3">
    <source>
        <dbReference type="Proteomes" id="UP001387215"/>
    </source>
</evidence>
<dbReference type="InterPro" id="IPR005163">
    <property type="entry name" value="Tri_helical_YiiM-like"/>
</dbReference>
<accession>A0ABU8D7U8</accession>
<dbReference type="InterPro" id="IPR011037">
    <property type="entry name" value="Pyrv_Knase-like_insert_dom_sf"/>
</dbReference>
<dbReference type="Pfam" id="PF03475">
    <property type="entry name" value="YiiM_3-alpha"/>
    <property type="match status" value="1"/>
</dbReference>
<protein>
    <submittedName>
        <fullName evidence="2">MOSC domain-containing protein</fullName>
    </submittedName>
</protein>
<dbReference type="PROSITE" id="PS51340">
    <property type="entry name" value="MOSC"/>
    <property type="match status" value="1"/>
</dbReference>
<dbReference type="PANTHER" id="PTHR30212">
    <property type="entry name" value="PROTEIN YIIM"/>
    <property type="match status" value="1"/>
</dbReference>
<evidence type="ECO:0000259" key="1">
    <source>
        <dbReference type="PROSITE" id="PS51340"/>
    </source>
</evidence>
<dbReference type="EMBL" id="JBANDL010000002">
    <property type="protein sequence ID" value="MEI2457018.1"/>
    <property type="molecule type" value="Genomic_DNA"/>
</dbReference>
<dbReference type="InterPro" id="IPR005302">
    <property type="entry name" value="MoCF_Sase_C"/>
</dbReference>
<dbReference type="SUPFAM" id="SSF50800">
    <property type="entry name" value="PK beta-barrel domain-like"/>
    <property type="match status" value="1"/>
</dbReference>
<proteinExistence type="predicted"/>
<dbReference type="Pfam" id="PF03473">
    <property type="entry name" value="MOSC"/>
    <property type="match status" value="1"/>
</dbReference>
<name>A0ABU8D7U8_9GAMM</name>
<dbReference type="Proteomes" id="UP001387215">
    <property type="component" value="Unassembled WGS sequence"/>
</dbReference>
<feature type="domain" description="MOSC" evidence="1">
    <location>
        <begin position="42"/>
        <end position="178"/>
    </location>
</feature>
<reference evidence="2 3" key="1">
    <citation type="submission" date="2024-02" db="EMBL/GenBank/DDBJ databases">
        <title>Lysobacter Genome Sequencing and Mining.</title>
        <authorList>
            <person name="Bierman J."/>
            <person name="Walker M.C."/>
        </authorList>
    </citation>
    <scope>NUCLEOTIDE SEQUENCE [LARGE SCALE GENOMIC DNA]</scope>
    <source>
        <strain evidence="2 3">PB6250</strain>
    </source>
</reference>
<keyword evidence="3" id="KW-1185">Reference proteome</keyword>
<organism evidence="2 3">
    <name type="scientific">Lysobacter firmicutimachus</name>
    <dbReference type="NCBI Taxonomy" id="1792846"/>
    <lineage>
        <taxon>Bacteria</taxon>
        <taxon>Pseudomonadati</taxon>
        <taxon>Pseudomonadota</taxon>
        <taxon>Gammaproteobacteria</taxon>
        <taxon>Lysobacterales</taxon>
        <taxon>Lysobacteraceae</taxon>
        <taxon>Lysobacter</taxon>
    </lineage>
</organism>
<dbReference type="Gene3D" id="2.40.33.20">
    <property type="entry name" value="PK beta-barrel domain-like"/>
    <property type="match status" value="1"/>
</dbReference>
<dbReference type="InterPro" id="IPR052353">
    <property type="entry name" value="Benzoxazolinone_Detox_Enz"/>
</dbReference>
<dbReference type="RefSeq" id="WP_336132722.1">
    <property type="nucleotide sequence ID" value="NZ_JBANDL010000002.1"/>
</dbReference>
<evidence type="ECO:0000313" key="2">
    <source>
        <dbReference type="EMBL" id="MEI2457018.1"/>
    </source>
</evidence>
<comment type="caution">
    <text evidence="2">The sequence shown here is derived from an EMBL/GenBank/DDBJ whole genome shotgun (WGS) entry which is preliminary data.</text>
</comment>
<sequence length="242" mass="26530">MDTASEPRSALQAAAAVPVLAWLSGRARPYTRPGSLSAIDKRAVAGRVRIGEHGLDGDEQGDRRVHGGPDKAVHHYPFDHYPAWREELGAHALLAAPGAFGENLSSIGLDEASVCLGDRYRCGDAVLEVSQGRQPCWKLNDRFGVADMARRVQASGRTGWYYRVIQGEAEAGDALSLIERPWPQWSLQRLATLLYTRTLDRDELRAASALPLVPSWRKLVENRLARDAVEDWGSRIEGPAAG</sequence>
<dbReference type="PANTHER" id="PTHR30212:SF2">
    <property type="entry name" value="PROTEIN YIIM"/>
    <property type="match status" value="1"/>
</dbReference>